<comment type="caution">
    <text evidence="1">The sequence shown here is derived from an EMBL/GenBank/DDBJ whole genome shotgun (WGS) entry which is preliminary data.</text>
</comment>
<accession>A0A7C3ZB74</accession>
<dbReference type="AlphaFoldDB" id="A0A7C3ZB74"/>
<sequence>MGEVLQLLRRWKPGKDTGGYKEIQPPLTDRQIREALAALAEYDKHLAKVVRLNLMEVCKRLDTLEGIVFAQSILIAQLRGKPLSPKQQGDLYGVLRRKRKKNLDLG</sequence>
<gene>
    <name evidence="1" type="ORF">ENW96_09540</name>
</gene>
<protein>
    <submittedName>
        <fullName evidence="1">Uncharacterized protein</fullName>
    </submittedName>
</protein>
<dbReference type="EMBL" id="DTMF01000233">
    <property type="protein sequence ID" value="HGF34613.1"/>
    <property type="molecule type" value="Genomic_DNA"/>
</dbReference>
<proteinExistence type="predicted"/>
<organism evidence="1">
    <name type="scientific">Desulfobacca acetoxidans</name>
    <dbReference type="NCBI Taxonomy" id="60893"/>
    <lineage>
        <taxon>Bacteria</taxon>
        <taxon>Pseudomonadati</taxon>
        <taxon>Thermodesulfobacteriota</taxon>
        <taxon>Desulfobaccia</taxon>
        <taxon>Desulfobaccales</taxon>
        <taxon>Desulfobaccaceae</taxon>
        <taxon>Desulfobacca</taxon>
    </lineage>
</organism>
<name>A0A7C3ZB74_9BACT</name>
<reference evidence="1" key="1">
    <citation type="journal article" date="2020" name="mSystems">
        <title>Genome- and Community-Level Interaction Insights into Carbon Utilization and Element Cycling Functions of Hydrothermarchaeota in Hydrothermal Sediment.</title>
        <authorList>
            <person name="Zhou Z."/>
            <person name="Liu Y."/>
            <person name="Xu W."/>
            <person name="Pan J."/>
            <person name="Luo Z.H."/>
            <person name="Li M."/>
        </authorList>
    </citation>
    <scope>NUCLEOTIDE SEQUENCE [LARGE SCALE GENOMIC DNA]</scope>
    <source>
        <strain evidence="1">SpSt-897</strain>
    </source>
</reference>
<evidence type="ECO:0000313" key="1">
    <source>
        <dbReference type="EMBL" id="HGF34613.1"/>
    </source>
</evidence>